<organism evidence="1 2">
    <name type="scientific">Thermosulfuriphilus ammonigenes</name>
    <dbReference type="NCBI Taxonomy" id="1936021"/>
    <lineage>
        <taxon>Bacteria</taxon>
        <taxon>Pseudomonadati</taxon>
        <taxon>Thermodesulfobacteriota</taxon>
        <taxon>Thermodesulfobacteria</taxon>
        <taxon>Thermodesulfobacteriales</taxon>
        <taxon>Thermodesulfobacteriaceae</taxon>
        <taxon>Thermosulfuriphilus</taxon>
    </lineage>
</organism>
<evidence type="ECO:0000313" key="2">
    <source>
        <dbReference type="Proteomes" id="UP000502179"/>
    </source>
</evidence>
<dbReference type="InterPro" id="IPR027417">
    <property type="entry name" value="P-loop_NTPase"/>
</dbReference>
<protein>
    <submittedName>
        <fullName evidence="1">ParA family protein</fullName>
    </submittedName>
</protein>
<dbReference type="RefSeq" id="WP_166031971.1">
    <property type="nucleotide sequence ID" value="NZ_CP048877.1"/>
</dbReference>
<dbReference type="EMBL" id="CP048877">
    <property type="protein sequence ID" value="QIJ71753.1"/>
    <property type="molecule type" value="Genomic_DNA"/>
</dbReference>
<dbReference type="PANTHER" id="PTHR13696">
    <property type="entry name" value="P-LOOP CONTAINING NUCLEOSIDE TRIPHOSPHATE HYDROLASE"/>
    <property type="match status" value="1"/>
</dbReference>
<dbReference type="InterPro" id="IPR050678">
    <property type="entry name" value="DNA_Partitioning_ATPase"/>
</dbReference>
<dbReference type="KEGG" id="tav:G4V39_05485"/>
<keyword evidence="2" id="KW-1185">Reference proteome</keyword>
<dbReference type="SUPFAM" id="SSF52540">
    <property type="entry name" value="P-loop containing nucleoside triphosphate hydrolases"/>
    <property type="match status" value="1"/>
</dbReference>
<dbReference type="CDD" id="cd02042">
    <property type="entry name" value="ParAB_family"/>
    <property type="match status" value="1"/>
</dbReference>
<proteinExistence type="predicted"/>
<evidence type="ECO:0000313" key="1">
    <source>
        <dbReference type="EMBL" id="QIJ71753.1"/>
    </source>
</evidence>
<dbReference type="Pfam" id="PF13614">
    <property type="entry name" value="AAA_31"/>
    <property type="match status" value="1"/>
</dbReference>
<dbReference type="Proteomes" id="UP000502179">
    <property type="component" value="Chromosome"/>
</dbReference>
<name>A0A6G7PWG3_9BACT</name>
<gene>
    <name evidence="1" type="ORF">G4V39_05485</name>
</gene>
<sequence>MARKIVFSNRKGGVGKTTSAVNVAAGLCLQGQRVLLVDVDSQAHASLALGVRPPGGIDLLAFISGDSKACLSVRPGLFLVPASSRLSRYEAEALRRPRELLRLREALAEKDRDFDFVIIDSPPNPGVLTLSALLAAEEVIAPMPLHFLALKGLAETQALIEKVRRNNPRLHLAGVLPTFFSPQLRHVRAVKQEIQKVFGERILLPPIRNSVRLAEAPSFGQTIFEYAPESPVADDYRRVVMAILEARNVPEERVAGNIA</sequence>
<reference evidence="1 2" key="1">
    <citation type="submission" date="2020-02" db="EMBL/GenBank/DDBJ databases">
        <title>Genome analysis of Thermosulfuriphilus ammonigenes ST65T, an anaerobic thermophilic chemolithoautotrophic bacterium isolated from a deep-sea hydrothermal vent.</title>
        <authorList>
            <person name="Slobodkina G."/>
            <person name="Allioux M."/>
            <person name="Merkel A."/>
            <person name="Alain K."/>
            <person name="Jebbar M."/>
            <person name="Slobodkin A."/>
        </authorList>
    </citation>
    <scope>NUCLEOTIDE SEQUENCE [LARGE SCALE GENOMIC DNA]</scope>
    <source>
        <strain evidence="1 2">ST65</strain>
    </source>
</reference>
<dbReference type="PANTHER" id="PTHR13696:SF52">
    <property type="entry name" value="PARA FAMILY PROTEIN CT_582"/>
    <property type="match status" value="1"/>
</dbReference>
<dbReference type="InterPro" id="IPR025669">
    <property type="entry name" value="AAA_dom"/>
</dbReference>
<dbReference type="Gene3D" id="3.40.50.300">
    <property type="entry name" value="P-loop containing nucleotide triphosphate hydrolases"/>
    <property type="match status" value="1"/>
</dbReference>
<accession>A0A6G7PWG3</accession>
<dbReference type="PIRSF" id="PIRSF009320">
    <property type="entry name" value="Nuc_binding_HP_1000"/>
    <property type="match status" value="1"/>
</dbReference>
<dbReference type="AlphaFoldDB" id="A0A6G7PWG3"/>